<dbReference type="GO" id="GO:0009881">
    <property type="term" value="F:photoreceptor activity"/>
    <property type="evidence" value="ECO:0007669"/>
    <property type="project" value="UniProtKB-KW"/>
</dbReference>
<dbReference type="PRINTS" id="PR00251">
    <property type="entry name" value="BACTRLOPSIN"/>
</dbReference>
<dbReference type="AlphaFoldDB" id="A0A0B4P4Z1"/>
<dbReference type="EMBL" id="KF651053">
    <property type="protein sequence ID" value="AIN36547.1"/>
    <property type="molecule type" value="mRNA"/>
</dbReference>
<comment type="subcellular location">
    <subcellularLocation>
        <location evidence="1">Membrane</location>
        <topology evidence="1">Multi-pass membrane protein</topology>
    </subcellularLocation>
</comment>
<feature type="transmembrane region" description="Helical" evidence="11">
    <location>
        <begin position="6"/>
        <end position="24"/>
    </location>
</feature>
<evidence type="ECO:0000256" key="9">
    <source>
        <dbReference type="ARBA" id="ARBA00023136"/>
    </source>
</evidence>
<dbReference type="Pfam" id="PF01036">
    <property type="entry name" value="Bac_rhodopsin"/>
    <property type="match status" value="1"/>
</dbReference>
<feature type="transmembrane region" description="Helical" evidence="11">
    <location>
        <begin position="138"/>
        <end position="160"/>
    </location>
</feature>
<evidence type="ECO:0000256" key="6">
    <source>
        <dbReference type="ARBA" id="ARBA00022925"/>
    </source>
</evidence>
<accession>A0A0B4P4Z1</accession>
<evidence type="ECO:0000313" key="13">
    <source>
        <dbReference type="EMBL" id="AIN36548.1"/>
    </source>
</evidence>
<dbReference type="GO" id="GO:0005886">
    <property type="term" value="C:plasma membrane"/>
    <property type="evidence" value="ECO:0007669"/>
    <property type="project" value="TreeGrafter"/>
</dbReference>
<feature type="transmembrane region" description="Helical" evidence="11">
    <location>
        <begin position="88"/>
        <end position="108"/>
    </location>
</feature>
<keyword evidence="8" id="KW-0157">Chromophore</keyword>
<keyword evidence="3" id="KW-0600">Photoreceptor protein</keyword>
<keyword evidence="6" id="KW-0681">Retinal protein</keyword>
<evidence type="ECO:0000256" key="7">
    <source>
        <dbReference type="ARBA" id="ARBA00022989"/>
    </source>
</evidence>
<organism evidence="12">
    <name type="scientific">Oxyrrhis marina</name>
    <name type="common">Dinoflagellate</name>
    <dbReference type="NCBI Taxonomy" id="2969"/>
    <lineage>
        <taxon>Eukaryota</taxon>
        <taxon>Sar</taxon>
        <taxon>Alveolata</taxon>
        <taxon>Dinophyceae</taxon>
        <taxon>Oxyrrhinales</taxon>
        <taxon>Oxyrrhinaceae</taxon>
        <taxon>Oxyrrhis</taxon>
    </lineage>
</organism>
<dbReference type="InterPro" id="IPR001425">
    <property type="entry name" value="Arc/bac/fun_rhodopsins"/>
</dbReference>
<sequence>MATCEVVTLWICAALFLLAALVFMFKERSYPKAKQFNYTTALMNFIAATAYFFMALAMEDPNVAFPGISLGTIPNGAGGFRKFFWMRYLSWFLTTPLILLDLGMLSGFDFWDNFLMIALDLCMIAAGYVGAGEHALEWQAFSLSFFFFVALMFFLTTGVLQKANEEANDDRAARMTTLLWLTVIVWCTYPVYFVLVQRNVLSQCAEVVVFAISDVLSKAVFGILLLADEDLLSSLQDGGAGQIAMTTQPQVIA</sequence>
<evidence type="ECO:0000256" key="4">
    <source>
        <dbReference type="ARBA" id="ARBA00022606"/>
    </source>
</evidence>
<feature type="transmembrane region" description="Helical" evidence="11">
    <location>
        <begin position="172"/>
        <end position="195"/>
    </location>
</feature>
<proteinExistence type="evidence at transcript level"/>
<name>A0A0B4P4Z1_OXYMA</name>
<dbReference type="SMART" id="SM01021">
    <property type="entry name" value="Bac_rhodopsin"/>
    <property type="match status" value="1"/>
</dbReference>
<evidence type="ECO:0000256" key="5">
    <source>
        <dbReference type="ARBA" id="ARBA00022692"/>
    </source>
</evidence>
<dbReference type="EMBL" id="KF651054">
    <property type="protein sequence ID" value="AIN36548.1"/>
    <property type="molecule type" value="mRNA"/>
</dbReference>
<keyword evidence="7 11" id="KW-1133">Transmembrane helix</keyword>
<evidence type="ECO:0000256" key="1">
    <source>
        <dbReference type="ARBA" id="ARBA00004141"/>
    </source>
</evidence>
<evidence type="ECO:0000256" key="8">
    <source>
        <dbReference type="ARBA" id="ARBA00022991"/>
    </source>
</evidence>
<evidence type="ECO:0000256" key="2">
    <source>
        <dbReference type="ARBA" id="ARBA00008130"/>
    </source>
</evidence>
<evidence type="ECO:0000256" key="10">
    <source>
        <dbReference type="ARBA" id="ARBA00023170"/>
    </source>
</evidence>
<feature type="transmembrane region" description="Helical" evidence="11">
    <location>
        <begin position="114"/>
        <end position="131"/>
    </location>
</feature>
<dbReference type="Gene3D" id="1.20.1070.10">
    <property type="entry name" value="Rhodopsin 7-helix transmembrane proteins"/>
    <property type="match status" value="1"/>
</dbReference>
<keyword evidence="10" id="KW-0675">Receptor</keyword>
<feature type="transmembrane region" description="Helical" evidence="11">
    <location>
        <begin position="36"/>
        <end position="57"/>
    </location>
</feature>
<feature type="transmembrane region" description="Helical" evidence="11">
    <location>
        <begin position="207"/>
        <end position="227"/>
    </location>
</feature>
<reference evidence="12" key="1">
    <citation type="journal article" date="2014" name="PLoS ONE">
        <title>Light-Promoted Rhodopsin Expression and Starvation Survival in the Marine Dinoflagellate Oxyrrhis marina.</title>
        <authorList>
            <person name="Guo Z."/>
            <person name="Zhang H."/>
            <person name="Lin S."/>
        </authorList>
    </citation>
    <scope>NUCLEOTIDE SEQUENCE</scope>
    <source>
        <strain evidence="12">CCMP1795</strain>
    </source>
</reference>
<evidence type="ECO:0000256" key="3">
    <source>
        <dbReference type="ARBA" id="ARBA00022543"/>
    </source>
</evidence>
<comment type="similarity">
    <text evidence="2">Belongs to the archaeal/bacterial/fungal opsin family.</text>
</comment>
<keyword evidence="9 11" id="KW-0472">Membrane</keyword>
<evidence type="ECO:0000313" key="12">
    <source>
        <dbReference type="EMBL" id="AIN36547.1"/>
    </source>
</evidence>
<keyword evidence="5 11" id="KW-0812">Transmembrane</keyword>
<evidence type="ECO:0000256" key="11">
    <source>
        <dbReference type="SAM" id="Phobius"/>
    </source>
</evidence>
<protein>
    <submittedName>
        <fullName evidence="12">Rhodopsin-like 2a</fullName>
    </submittedName>
    <submittedName>
        <fullName evidence="13">Rhodopsin-like 2b</fullName>
    </submittedName>
</protein>
<dbReference type="GO" id="GO:0007602">
    <property type="term" value="P:phototransduction"/>
    <property type="evidence" value="ECO:0007669"/>
    <property type="project" value="UniProtKB-KW"/>
</dbReference>
<keyword evidence="4" id="KW-0716">Sensory transduction</keyword>
<dbReference type="PANTHER" id="PTHR28286:SF2">
    <property type="entry name" value="BACTERIORHODOPSIN _OPSIN, NOPA (EUROFUNG)"/>
    <property type="match status" value="1"/>
</dbReference>
<dbReference type="PANTHER" id="PTHR28286">
    <property type="match status" value="1"/>
</dbReference>
<dbReference type="SUPFAM" id="SSF81321">
    <property type="entry name" value="Family A G protein-coupled receptor-like"/>
    <property type="match status" value="1"/>
</dbReference>